<feature type="region of interest" description="Disordered" evidence="5">
    <location>
        <begin position="278"/>
        <end position="329"/>
    </location>
</feature>
<organism evidence="8 9">
    <name type="scientific">Hallella mizrahii</name>
    <dbReference type="NCBI Taxonomy" id="2606637"/>
    <lineage>
        <taxon>Bacteria</taxon>
        <taxon>Pseudomonadati</taxon>
        <taxon>Bacteroidota</taxon>
        <taxon>Bacteroidia</taxon>
        <taxon>Bacteroidales</taxon>
        <taxon>Prevotellaceae</taxon>
        <taxon>Hallella</taxon>
    </lineage>
</organism>
<dbReference type="InterPro" id="IPR000719">
    <property type="entry name" value="Prot_kinase_dom"/>
</dbReference>
<keyword evidence="6" id="KW-0472">Membrane</keyword>
<keyword evidence="4" id="KW-0067">ATP-binding</keyword>
<evidence type="ECO:0000256" key="5">
    <source>
        <dbReference type="SAM" id="MobiDB-lite"/>
    </source>
</evidence>
<reference evidence="8 9" key="1">
    <citation type="submission" date="2019-08" db="EMBL/GenBank/DDBJ databases">
        <title>In-depth cultivation of the pig gut microbiome towards novel bacterial diversity and tailored functional studies.</title>
        <authorList>
            <person name="Wylensek D."/>
            <person name="Hitch T.C.A."/>
            <person name="Clavel T."/>
        </authorList>
    </citation>
    <scope>NUCLEOTIDE SEQUENCE [LARGE SCALE GENOMIC DNA]</scope>
    <source>
        <strain evidence="8 9">LKV-178-WT-2A</strain>
    </source>
</reference>
<protein>
    <submittedName>
        <fullName evidence="8">Protein kinase</fullName>
    </submittedName>
</protein>
<dbReference type="SMART" id="SM00220">
    <property type="entry name" value="S_TKc"/>
    <property type="match status" value="1"/>
</dbReference>
<keyword evidence="9" id="KW-1185">Reference proteome</keyword>
<evidence type="ECO:0000256" key="3">
    <source>
        <dbReference type="ARBA" id="ARBA00022777"/>
    </source>
</evidence>
<dbReference type="PROSITE" id="PS50011">
    <property type="entry name" value="PROTEIN_KINASE_DOM"/>
    <property type="match status" value="1"/>
</dbReference>
<dbReference type="EMBL" id="VUNG01000046">
    <property type="protein sequence ID" value="MST85653.1"/>
    <property type="molecule type" value="Genomic_DNA"/>
</dbReference>
<feature type="domain" description="Protein kinase" evidence="7">
    <location>
        <begin position="1"/>
        <end position="296"/>
    </location>
</feature>
<feature type="compositionally biased region" description="Polar residues" evidence="5">
    <location>
        <begin position="319"/>
        <end position="329"/>
    </location>
</feature>
<dbReference type="AlphaFoldDB" id="A0A7K0KI80"/>
<evidence type="ECO:0000259" key="7">
    <source>
        <dbReference type="PROSITE" id="PS50011"/>
    </source>
</evidence>
<evidence type="ECO:0000256" key="1">
    <source>
        <dbReference type="ARBA" id="ARBA00022679"/>
    </source>
</evidence>
<keyword evidence="2" id="KW-0547">Nucleotide-binding</keyword>
<dbReference type="PANTHER" id="PTHR43289">
    <property type="entry name" value="MITOGEN-ACTIVATED PROTEIN KINASE KINASE KINASE 20-RELATED"/>
    <property type="match status" value="1"/>
</dbReference>
<keyword evidence="1" id="KW-0808">Transferase</keyword>
<dbReference type="RefSeq" id="WP_154535240.1">
    <property type="nucleotide sequence ID" value="NZ_VUNG01000046.1"/>
</dbReference>
<dbReference type="GO" id="GO:0004674">
    <property type="term" value="F:protein serine/threonine kinase activity"/>
    <property type="evidence" value="ECO:0007669"/>
    <property type="project" value="TreeGrafter"/>
</dbReference>
<dbReference type="PANTHER" id="PTHR43289:SF6">
    <property type="entry name" value="SERINE_THREONINE-PROTEIN KINASE NEKL-3"/>
    <property type="match status" value="1"/>
</dbReference>
<feature type="compositionally biased region" description="Basic and acidic residues" evidence="5">
    <location>
        <begin position="297"/>
        <end position="314"/>
    </location>
</feature>
<sequence>MTADDVSAFSSPLDRVTSQEQLYLNGSTCQTYIVRVYGKLHFKKQLKAEYKGMPQYVEAFRKEFEVGYRLNHPALPCYVALGDEDGCPYILEEYIDGNTLTDFLAANPCYFHSRPHADRLIDELLSVFSYLHHHQVLFLDLKPDNVMITSVDQQLRLIDLGGCHTDCFVGTEETTKAFSPSRNANDAAQFDGKLWEPSFDIFLIGRLLQECRVPHIYNKVIAKCLKDDPRERYDSVDSMKKAIGALRRRLTFYKVSMVVTVAACLAVVLSLLIPAGPKEQRPQETTKKAETSQPLRAPEEVLTAKEARQTKIMEPKPSLQPNNGKSETTAAEARMTRELQQKVDFAYKKYIAPLPKDSLRDFDCLHKHVAMYADYVNSEIKRLKKKYPDLQPWAIDVRYGEIYSRTVMPLVERCGSEE</sequence>
<feature type="compositionally biased region" description="Basic and acidic residues" evidence="5">
    <location>
        <begin position="278"/>
        <end position="290"/>
    </location>
</feature>
<dbReference type="Gene3D" id="1.10.510.10">
    <property type="entry name" value="Transferase(Phosphotransferase) domain 1"/>
    <property type="match status" value="1"/>
</dbReference>
<evidence type="ECO:0000313" key="8">
    <source>
        <dbReference type="EMBL" id="MST85653.1"/>
    </source>
</evidence>
<comment type="caution">
    <text evidence="8">The sequence shown here is derived from an EMBL/GenBank/DDBJ whole genome shotgun (WGS) entry which is preliminary data.</text>
</comment>
<proteinExistence type="predicted"/>
<keyword evidence="3 8" id="KW-0418">Kinase</keyword>
<dbReference type="GO" id="GO:0005524">
    <property type="term" value="F:ATP binding"/>
    <property type="evidence" value="ECO:0007669"/>
    <property type="project" value="UniProtKB-KW"/>
</dbReference>
<keyword evidence="6" id="KW-0812">Transmembrane</keyword>
<dbReference type="Pfam" id="PF00069">
    <property type="entry name" value="Pkinase"/>
    <property type="match status" value="1"/>
</dbReference>
<evidence type="ECO:0000256" key="6">
    <source>
        <dbReference type="SAM" id="Phobius"/>
    </source>
</evidence>
<keyword evidence="6" id="KW-1133">Transmembrane helix</keyword>
<evidence type="ECO:0000313" key="9">
    <source>
        <dbReference type="Proteomes" id="UP000438914"/>
    </source>
</evidence>
<name>A0A7K0KI80_9BACT</name>
<evidence type="ECO:0000256" key="2">
    <source>
        <dbReference type="ARBA" id="ARBA00022741"/>
    </source>
</evidence>
<accession>A0A7K0KI80</accession>
<gene>
    <name evidence="8" type="ORF">FYJ73_13440</name>
</gene>
<feature type="transmembrane region" description="Helical" evidence="6">
    <location>
        <begin position="250"/>
        <end position="273"/>
    </location>
</feature>
<dbReference type="Proteomes" id="UP000438914">
    <property type="component" value="Unassembled WGS sequence"/>
</dbReference>
<evidence type="ECO:0000256" key="4">
    <source>
        <dbReference type="ARBA" id="ARBA00022840"/>
    </source>
</evidence>
<dbReference type="InterPro" id="IPR011009">
    <property type="entry name" value="Kinase-like_dom_sf"/>
</dbReference>
<dbReference type="SUPFAM" id="SSF56112">
    <property type="entry name" value="Protein kinase-like (PK-like)"/>
    <property type="match status" value="1"/>
</dbReference>